<sequence>MASPSRTCMCSPTRHPGSFKCSRHRRSNHPPKPAPGRRAASSNYRELALIAGANPHKAFLLQAVRSSRSSGVNMQRRRSFQPKPSRFYLLYGNRNGSGVSLS</sequence>
<name>A0A9W7HTH4_HIBTR</name>
<feature type="compositionally biased region" description="Polar residues" evidence="1">
    <location>
        <begin position="1"/>
        <end position="10"/>
    </location>
</feature>
<proteinExistence type="predicted"/>
<evidence type="ECO:0000256" key="1">
    <source>
        <dbReference type="SAM" id="MobiDB-lite"/>
    </source>
</evidence>
<dbReference type="EMBL" id="BSYR01000019">
    <property type="protein sequence ID" value="GMI83970.1"/>
    <property type="molecule type" value="Genomic_DNA"/>
</dbReference>
<keyword evidence="3" id="KW-1185">Reference proteome</keyword>
<protein>
    <submittedName>
        <fullName evidence="2">Uncharacterized protein</fullName>
    </submittedName>
</protein>
<evidence type="ECO:0000313" key="2">
    <source>
        <dbReference type="EMBL" id="GMI83970.1"/>
    </source>
</evidence>
<evidence type="ECO:0000313" key="3">
    <source>
        <dbReference type="Proteomes" id="UP001165190"/>
    </source>
</evidence>
<dbReference type="OrthoDB" id="961710at2759"/>
<reference evidence="2" key="1">
    <citation type="submission" date="2023-05" db="EMBL/GenBank/DDBJ databases">
        <title>Genome and transcriptome analyses reveal genes involved in the formation of fine ridges on petal epidermal cells in Hibiscus trionum.</title>
        <authorList>
            <person name="Koshimizu S."/>
            <person name="Masuda S."/>
            <person name="Ishii T."/>
            <person name="Shirasu K."/>
            <person name="Hoshino A."/>
            <person name="Arita M."/>
        </authorList>
    </citation>
    <scope>NUCLEOTIDE SEQUENCE</scope>
    <source>
        <strain evidence="2">Hamamatsu line</strain>
    </source>
</reference>
<feature type="region of interest" description="Disordered" evidence="1">
    <location>
        <begin position="1"/>
        <end position="41"/>
    </location>
</feature>
<gene>
    <name evidence="2" type="ORF">HRI_002066300</name>
</gene>
<dbReference type="Proteomes" id="UP001165190">
    <property type="component" value="Unassembled WGS sequence"/>
</dbReference>
<dbReference type="AlphaFoldDB" id="A0A9W7HTH4"/>
<organism evidence="2 3">
    <name type="scientific">Hibiscus trionum</name>
    <name type="common">Flower of an hour</name>
    <dbReference type="NCBI Taxonomy" id="183268"/>
    <lineage>
        <taxon>Eukaryota</taxon>
        <taxon>Viridiplantae</taxon>
        <taxon>Streptophyta</taxon>
        <taxon>Embryophyta</taxon>
        <taxon>Tracheophyta</taxon>
        <taxon>Spermatophyta</taxon>
        <taxon>Magnoliopsida</taxon>
        <taxon>eudicotyledons</taxon>
        <taxon>Gunneridae</taxon>
        <taxon>Pentapetalae</taxon>
        <taxon>rosids</taxon>
        <taxon>malvids</taxon>
        <taxon>Malvales</taxon>
        <taxon>Malvaceae</taxon>
        <taxon>Malvoideae</taxon>
        <taxon>Hibiscus</taxon>
    </lineage>
</organism>
<accession>A0A9W7HTH4</accession>
<dbReference type="PANTHER" id="PTHR33132">
    <property type="entry name" value="OSJNBB0118P14.9 PROTEIN"/>
    <property type="match status" value="1"/>
</dbReference>
<comment type="caution">
    <text evidence="2">The sequence shown here is derived from an EMBL/GenBank/DDBJ whole genome shotgun (WGS) entry which is preliminary data.</text>
</comment>